<gene>
    <name evidence="1" type="ORF">ACFFU4_00935</name>
</gene>
<dbReference type="RefSeq" id="WP_377066108.1">
    <property type="nucleotide sequence ID" value="NZ_JBHMEC010000002.1"/>
</dbReference>
<keyword evidence="2" id="KW-1185">Reference proteome</keyword>
<sequence length="238" mass="24066">MSRWRLCGHDGAEGRAMALDGGHILGETNSETADTALVALDATGPVLRIGDGTATVLPAAPLPDTVGSGLPGLIQDSPPDCLDGWTRLLLIGLKDHDGIACVLTPTLAHWVHLSAGEAVSCLSFLTPRLATALGAAAEADADALADTLSRPERLAAHLRAAEVQGARAALTGHLLGAELAAARPYWLGQNVALIGPQAAVGARATALVAQGVPVSRHDPDSLLPAAIAALAARRGSPG</sequence>
<evidence type="ECO:0000313" key="1">
    <source>
        <dbReference type="EMBL" id="MFB9148311.1"/>
    </source>
</evidence>
<proteinExistence type="predicted"/>
<organism evidence="1 2">
    <name type="scientific">Roseovarius ramblicola</name>
    <dbReference type="NCBI Taxonomy" id="2022336"/>
    <lineage>
        <taxon>Bacteria</taxon>
        <taxon>Pseudomonadati</taxon>
        <taxon>Pseudomonadota</taxon>
        <taxon>Alphaproteobacteria</taxon>
        <taxon>Rhodobacterales</taxon>
        <taxon>Roseobacteraceae</taxon>
        <taxon>Roseovarius</taxon>
    </lineage>
</organism>
<reference evidence="1 2" key="1">
    <citation type="submission" date="2024-09" db="EMBL/GenBank/DDBJ databases">
        <authorList>
            <person name="Sun Q."/>
            <person name="Mori K."/>
        </authorList>
    </citation>
    <scope>NUCLEOTIDE SEQUENCE [LARGE SCALE GENOMIC DNA]</scope>
    <source>
        <strain evidence="1 2">CECT 9424</strain>
    </source>
</reference>
<dbReference type="InterPro" id="IPR042257">
    <property type="entry name" value="DGOK_C"/>
</dbReference>
<dbReference type="Pfam" id="PF05035">
    <property type="entry name" value="DGOK"/>
    <property type="match status" value="1"/>
</dbReference>
<dbReference type="InterPro" id="IPR007729">
    <property type="entry name" value="DGOK"/>
</dbReference>
<dbReference type="Proteomes" id="UP001589670">
    <property type="component" value="Unassembled WGS sequence"/>
</dbReference>
<protein>
    <submittedName>
        <fullName evidence="1">2-dehydro-3-deoxygalactonokinase</fullName>
    </submittedName>
</protein>
<accession>A0ABV5HV58</accession>
<name>A0ABV5HV58_9RHOB</name>
<evidence type="ECO:0000313" key="2">
    <source>
        <dbReference type="Proteomes" id="UP001589670"/>
    </source>
</evidence>
<dbReference type="EMBL" id="JBHMEC010000002">
    <property type="protein sequence ID" value="MFB9148311.1"/>
    <property type="molecule type" value="Genomic_DNA"/>
</dbReference>
<dbReference type="Gene3D" id="3.30.420.310">
    <property type="entry name" value="2-keto-3-deoxy-galactonokinase, C-terminal domain"/>
    <property type="match status" value="1"/>
</dbReference>
<comment type="caution">
    <text evidence="1">The sequence shown here is derived from an EMBL/GenBank/DDBJ whole genome shotgun (WGS) entry which is preliminary data.</text>
</comment>